<dbReference type="eggNOG" id="COG1091">
    <property type="taxonomic scope" value="Bacteria"/>
</dbReference>
<name>A0L6I0_MAGMM</name>
<dbReference type="PANTHER" id="PTHR43242:SF1">
    <property type="entry name" value="NAD(P)-BINDING ROSSMANN-FOLD SUPERFAMILY PROTEIN"/>
    <property type="match status" value="1"/>
</dbReference>
<reference evidence="3" key="1">
    <citation type="journal article" date="2009" name="Appl. Environ. Microbiol.">
        <title>Complete genome sequence of the chemolithoautotrophic marine magnetotactic coccus strain MC-1.</title>
        <authorList>
            <person name="Schubbe S."/>
            <person name="Williams T.J."/>
            <person name="Xie G."/>
            <person name="Kiss H.E."/>
            <person name="Brettin T.S."/>
            <person name="Martinez D."/>
            <person name="Ross C.A."/>
            <person name="Schuler D."/>
            <person name="Cox B.L."/>
            <person name="Nealson K.H."/>
            <person name="Bazylinski D.A."/>
        </authorList>
    </citation>
    <scope>NUCLEOTIDE SEQUENCE [LARGE SCALE GENOMIC DNA]</scope>
    <source>
        <strain evidence="3">ATCC BAA-1437 / JCM 17883 / MC-1</strain>
    </source>
</reference>
<evidence type="ECO:0000313" key="2">
    <source>
        <dbReference type="EMBL" id="ABK43573.1"/>
    </source>
</evidence>
<dbReference type="Pfam" id="PF04321">
    <property type="entry name" value="RmlD_sub_bind"/>
    <property type="match status" value="1"/>
</dbReference>
<dbReference type="Proteomes" id="UP000002586">
    <property type="component" value="Chromosome"/>
</dbReference>
<evidence type="ECO:0000259" key="1">
    <source>
        <dbReference type="Pfam" id="PF04321"/>
    </source>
</evidence>
<dbReference type="HOGENOM" id="CLU_923771_0_0_5"/>
<dbReference type="KEGG" id="mgm:Mmc1_1055"/>
<dbReference type="RefSeq" id="WP_011712730.1">
    <property type="nucleotide sequence ID" value="NC_008576.1"/>
</dbReference>
<protein>
    <submittedName>
        <fullName evidence="2">dTDP-4-dehydrorhamnose reductase</fullName>
        <ecNumber evidence="2">1.1.1.133</ecNumber>
    </submittedName>
</protein>
<dbReference type="SUPFAM" id="SSF51735">
    <property type="entry name" value="NAD(P)-binding Rossmann-fold domains"/>
    <property type="match status" value="1"/>
</dbReference>
<feature type="domain" description="RmlD-like substrate binding" evidence="1">
    <location>
        <begin position="5"/>
        <end position="228"/>
    </location>
</feature>
<keyword evidence="3" id="KW-1185">Reference proteome</keyword>
<organism evidence="2 3">
    <name type="scientific">Magnetococcus marinus (strain ATCC BAA-1437 / JCM 17883 / MC-1)</name>
    <dbReference type="NCBI Taxonomy" id="156889"/>
    <lineage>
        <taxon>Bacteria</taxon>
        <taxon>Pseudomonadati</taxon>
        <taxon>Pseudomonadota</taxon>
        <taxon>Magnetococcia</taxon>
        <taxon>Magnetococcales</taxon>
        <taxon>Magnetococcaceae</taxon>
        <taxon>Magnetococcus</taxon>
    </lineage>
</organism>
<dbReference type="EMBL" id="CP000471">
    <property type="protein sequence ID" value="ABK43573.1"/>
    <property type="molecule type" value="Genomic_DNA"/>
</dbReference>
<dbReference type="STRING" id="156889.Mmc1_1055"/>
<sequence>MAMARFLIIGASGFIGQHLLRQLGPEQCLGTYAHTPFDGGIHFDPTLIDPDQFLDLYGHVEQIYLLMAVSSLITCANDPQGSYAINVEASKAIALWCKKHQIPLLFTSSDAVFGGQQGLYDEQHIPTPLVTYGKQKREVEVFLQAHLPHLHTTVRLSKTYSSNPQDKTLLSAWVRAWQQQQPIMCATDQRFNPIHVEDAVVGMQQLMAGQHRGLYHLCGPTPVDRYQLLLDLQECYEQQLGPLPSWQVKACLINELGLAETWPIDISTRIDKLLATIPLHPRTPQQGCQQLIQAIVAERSC</sequence>
<dbReference type="OrthoDB" id="6288130at2"/>
<dbReference type="EC" id="1.1.1.133" evidence="2"/>
<evidence type="ECO:0000313" key="3">
    <source>
        <dbReference type="Proteomes" id="UP000002586"/>
    </source>
</evidence>
<dbReference type="InterPro" id="IPR036291">
    <property type="entry name" value="NAD(P)-bd_dom_sf"/>
</dbReference>
<accession>A0L6I0</accession>
<gene>
    <name evidence="2" type="ordered locus">Mmc1_1055</name>
</gene>
<dbReference type="Gene3D" id="3.40.50.720">
    <property type="entry name" value="NAD(P)-binding Rossmann-like Domain"/>
    <property type="match status" value="1"/>
</dbReference>
<dbReference type="PANTHER" id="PTHR43242">
    <property type="entry name" value="NAD(P)-BINDING ROSSMANN-FOLD SUPERFAMILY PROTEIN"/>
    <property type="match status" value="1"/>
</dbReference>
<dbReference type="AlphaFoldDB" id="A0L6I0"/>
<proteinExistence type="predicted"/>
<dbReference type="GO" id="GO:0008831">
    <property type="term" value="F:dTDP-4-dehydrorhamnose reductase activity"/>
    <property type="evidence" value="ECO:0007669"/>
    <property type="project" value="UniProtKB-EC"/>
</dbReference>
<dbReference type="InterPro" id="IPR029903">
    <property type="entry name" value="RmlD-like-bd"/>
</dbReference>
<keyword evidence="2" id="KW-0560">Oxidoreductase</keyword>
<reference evidence="2 3" key="2">
    <citation type="journal article" date="2012" name="Int. J. Syst. Evol. Microbiol.">
        <title>Magnetococcus marinus gen. nov., sp. nov., a marine, magnetotactic bacterium that represents a novel lineage (Magnetococcaceae fam. nov.; Magnetococcales ord. nov.) at the base of the Alphaproteobacteria.</title>
        <authorList>
            <person name="Bazylinski D.A."/>
            <person name="Williams T.J."/>
            <person name="Lefevre C.T."/>
            <person name="Berg R.J."/>
            <person name="Zhang C.L."/>
            <person name="Bowser S.S."/>
            <person name="Dean A.J."/>
            <person name="Beveridge T.J."/>
        </authorList>
    </citation>
    <scope>NUCLEOTIDE SEQUENCE [LARGE SCALE GENOMIC DNA]</scope>
    <source>
        <strain evidence="3">ATCC BAA-1437 / JCM 17883 / MC-1</strain>
    </source>
</reference>